<keyword evidence="2" id="KW-0238">DNA-binding</keyword>
<dbReference type="InterPro" id="IPR009057">
    <property type="entry name" value="Homeodomain-like_sf"/>
</dbReference>
<evidence type="ECO:0000259" key="4">
    <source>
        <dbReference type="PROSITE" id="PS01124"/>
    </source>
</evidence>
<reference evidence="5 6" key="1">
    <citation type="submission" date="2022-06" db="EMBL/GenBank/DDBJ databases">
        <title>Isolation of gut microbiota from human fecal samples.</title>
        <authorList>
            <person name="Pamer E.G."/>
            <person name="Barat B."/>
            <person name="Waligurski E."/>
            <person name="Medina S."/>
            <person name="Paddock L."/>
            <person name="Mostad J."/>
        </authorList>
    </citation>
    <scope>NUCLEOTIDE SEQUENCE [LARGE SCALE GENOMIC DNA]</scope>
    <source>
        <strain evidence="5 6">SL.3.17</strain>
    </source>
</reference>
<dbReference type="Pfam" id="PF12833">
    <property type="entry name" value="HTH_18"/>
    <property type="match status" value="1"/>
</dbReference>
<evidence type="ECO:0000256" key="1">
    <source>
        <dbReference type="ARBA" id="ARBA00023015"/>
    </source>
</evidence>
<name>A0ABT1RPX0_9FIRM</name>
<proteinExistence type="predicted"/>
<keyword evidence="1" id="KW-0805">Transcription regulation</keyword>
<comment type="caution">
    <text evidence="5">The sequence shown here is derived from an EMBL/GenBank/DDBJ whole genome shotgun (WGS) entry which is preliminary data.</text>
</comment>
<dbReference type="InterPro" id="IPR011051">
    <property type="entry name" value="RmlC_Cupin_sf"/>
</dbReference>
<evidence type="ECO:0000313" key="6">
    <source>
        <dbReference type="Proteomes" id="UP001524502"/>
    </source>
</evidence>
<gene>
    <name evidence="5" type="ORF">NE619_10875</name>
</gene>
<keyword evidence="3" id="KW-0804">Transcription</keyword>
<dbReference type="PANTHER" id="PTHR43280">
    <property type="entry name" value="ARAC-FAMILY TRANSCRIPTIONAL REGULATOR"/>
    <property type="match status" value="1"/>
</dbReference>
<dbReference type="PROSITE" id="PS01124">
    <property type="entry name" value="HTH_ARAC_FAMILY_2"/>
    <property type="match status" value="1"/>
</dbReference>
<dbReference type="SUPFAM" id="SSF46689">
    <property type="entry name" value="Homeodomain-like"/>
    <property type="match status" value="1"/>
</dbReference>
<dbReference type="SUPFAM" id="SSF51182">
    <property type="entry name" value="RmlC-like cupins"/>
    <property type="match status" value="1"/>
</dbReference>
<organism evidence="5 6">
    <name type="scientific">Anaerovorax odorimutans</name>
    <dbReference type="NCBI Taxonomy" id="109327"/>
    <lineage>
        <taxon>Bacteria</taxon>
        <taxon>Bacillati</taxon>
        <taxon>Bacillota</taxon>
        <taxon>Clostridia</taxon>
        <taxon>Peptostreptococcales</taxon>
        <taxon>Anaerovoracaceae</taxon>
        <taxon>Anaerovorax</taxon>
    </lineage>
</organism>
<feature type="domain" description="HTH araC/xylS-type" evidence="4">
    <location>
        <begin position="184"/>
        <end position="281"/>
    </location>
</feature>
<dbReference type="Gene3D" id="1.10.10.60">
    <property type="entry name" value="Homeodomain-like"/>
    <property type="match status" value="1"/>
</dbReference>
<evidence type="ECO:0000256" key="3">
    <source>
        <dbReference type="ARBA" id="ARBA00023163"/>
    </source>
</evidence>
<dbReference type="PANTHER" id="PTHR43280:SF2">
    <property type="entry name" value="HTH-TYPE TRANSCRIPTIONAL REGULATOR EXSA"/>
    <property type="match status" value="1"/>
</dbReference>
<keyword evidence="6" id="KW-1185">Reference proteome</keyword>
<dbReference type="EMBL" id="JANFXK010000011">
    <property type="protein sequence ID" value="MCQ4637225.1"/>
    <property type="molecule type" value="Genomic_DNA"/>
</dbReference>
<accession>A0ABT1RPX0</accession>
<dbReference type="InterPro" id="IPR018062">
    <property type="entry name" value="HTH_AraC-typ_CS"/>
</dbReference>
<dbReference type="PROSITE" id="PS00041">
    <property type="entry name" value="HTH_ARAC_FAMILY_1"/>
    <property type="match status" value="1"/>
</dbReference>
<evidence type="ECO:0000313" key="5">
    <source>
        <dbReference type="EMBL" id="MCQ4637225.1"/>
    </source>
</evidence>
<dbReference type="InterPro" id="IPR018060">
    <property type="entry name" value="HTH_AraC"/>
</dbReference>
<sequence>MNTNLQTKKIDWIEGTPFGISIYSARSLSTQLHENVIEFIMCVKGNIRFSYSYEEFTLHEGEFISVDRDAYYLVDGKDSVCVSFFINMPPFHDKYPMTKNYMFVCEALEETTTAYPTAAHLEVQSLLIGLLDYLGGFEDFRSASVEIINNAADKIVKMMVENFDIVYFWVPGKKFSNSYLARYRAMITYMWDHVDEPLTLSDMAEHFHLTESYISEFIRKSGISFKKIISYNRANYSEKLLLTTNDSIAAIADKCGFSDAKLYYSAFRMWYKCTPRQFREKYKFEIKDDIEYLELENISEEIRDIAVKIHNRKLFLKK</sequence>
<evidence type="ECO:0000256" key="2">
    <source>
        <dbReference type="ARBA" id="ARBA00023125"/>
    </source>
</evidence>
<dbReference type="Proteomes" id="UP001524502">
    <property type="component" value="Unassembled WGS sequence"/>
</dbReference>
<protein>
    <submittedName>
        <fullName evidence="5">AraC family transcriptional regulator</fullName>
    </submittedName>
</protein>
<dbReference type="SMART" id="SM00342">
    <property type="entry name" value="HTH_ARAC"/>
    <property type="match status" value="1"/>
</dbReference>
<dbReference type="RefSeq" id="WP_256132418.1">
    <property type="nucleotide sequence ID" value="NZ_JANFXK010000011.1"/>
</dbReference>